<dbReference type="GO" id="GO:0046872">
    <property type="term" value="F:metal ion binding"/>
    <property type="evidence" value="ECO:0007669"/>
    <property type="project" value="UniProtKB-ARBA"/>
</dbReference>
<dbReference type="GO" id="GO:0016491">
    <property type="term" value="F:oxidoreductase activity"/>
    <property type="evidence" value="ECO:0007669"/>
    <property type="project" value="UniProtKB-ARBA"/>
</dbReference>
<dbReference type="PANTHER" id="PTHR20883">
    <property type="entry name" value="PHYTANOYL-COA DIOXYGENASE DOMAIN CONTAINING 1"/>
    <property type="match status" value="1"/>
</dbReference>
<protein>
    <submittedName>
        <fullName evidence="3">LolE</fullName>
    </submittedName>
</protein>
<dbReference type="AlphaFoldDB" id="G8EB12"/>
<gene>
    <name evidence="3" type="primary">lolE</name>
</gene>
<comment type="similarity">
    <text evidence="2">Belongs to the PhyH family.</text>
</comment>
<dbReference type="InterPro" id="IPR008775">
    <property type="entry name" value="Phytyl_CoA_dOase-like"/>
</dbReference>
<evidence type="ECO:0000256" key="2">
    <source>
        <dbReference type="ARBA" id="ARBA00005830"/>
    </source>
</evidence>
<comment type="cofactor">
    <cofactor evidence="1">
        <name>Fe cation</name>
        <dbReference type="ChEBI" id="CHEBI:24875"/>
    </cofactor>
</comment>
<evidence type="ECO:0000256" key="1">
    <source>
        <dbReference type="ARBA" id="ARBA00001962"/>
    </source>
</evidence>
<dbReference type="SUPFAM" id="SSF51197">
    <property type="entry name" value="Clavaminate synthase-like"/>
    <property type="match status" value="1"/>
</dbReference>
<dbReference type="PANTHER" id="PTHR20883:SF48">
    <property type="entry name" value="ECTOINE DIOXYGENASE"/>
    <property type="match status" value="1"/>
</dbReference>
<sequence>MTAASSPHPGVSAEDIEFYQANGYLRLPQEAHGLFDDLAKLQAWVAEISQWGLETGKWRHYYETTNGKHLLWGTEKLMEYHAPMRDLIAGEAPLALLKSLTGKDMVVFKDEIGWKLPGGKGAVPHLDRPAYSAFAPDFIEMMIAVDAHTVENGCLQFVPGSHREAVPISADGRIASAWLEGREFVPMLLDPGDVLIFSESMAHRLEPNRTDQRRAAVFGTYHFDLSQPDLRHKFYAHRLIHSPPENAWVETVGARRLDKNEAYNVV</sequence>
<evidence type="ECO:0000313" key="3">
    <source>
        <dbReference type="EMBL" id="AET25532.1"/>
    </source>
</evidence>
<accession>G8EB12</accession>
<dbReference type="EMBL" id="JF800663">
    <property type="protein sequence ID" value="AET25532.1"/>
    <property type="molecule type" value="Genomic_DNA"/>
</dbReference>
<name>G8EB12_9HYPO</name>
<reference evidence="3" key="1">
    <citation type="submission" date="2011-04" db="EMBL/GenBank/DDBJ databases">
        <title>Epichloe glyceriae genome sequence.</title>
        <authorList>
            <person name="Pan J."/>
            <person name="Schardl C."/>
        </authorList>
    </citation>
    <scope>NUCLEOTIDE SEQUENCE</scope>
</reference>
<organism evidence="3">
    <name type="scientific">Epichloe glyceriae</name>
    <dbReference type="NCBI Taxonomy" id="79591"/>
    <lineage>
        <taxon>Eukaryota</taxon>
        <taxon>Fungi</taxon>
        <taxon>Dikarya</taxon>
        <taxon>Ascomycota</taxon>
        <taxon>Pezizomycotina</taxon>
        <taxon>Sordariomycetes</taxon>
        <taxon>Hypocreomycetidae</taxon>
        <taxon>Hypocreales</taxon>
        <taxon>Clavicipitaceae</taxon>
        <taxon>Epichloe</taxon>
    </lineage>
</organism>
<dbReference type="Gene3D" id="2.60.120.620">
    <property type="entry name" value="q2cbj1_9rhob like domain"/>
    <property type="match status" value="1"/>
</dbReference>
<proteinExistence type="inferred from homology"/>
<dbReference type="Pfam" id="PF05721">
    <property type="entry name" value="PhyH"/>
    <property type="match status" value="1"/>
</dbReference>